<evidence type="ECO:0000256" key="4">
    <source>
        <dbReference type="ARBA" id="ARBA00022806"/>
    </source>
</evidence>
<sequence>MAYVPPHLRRADSGPPAEGGQGGAPNNGAQGRGNYGNYGAGGGEPQQQQQQQQNNGPPQRGGGGGGSFFERDQQRREPAQFQQNSRWAGGDVRGGGDYRGGGGGYGGGGYGGGGRDFGRGGGRDFGGGGRGGRKNELGFYGDMRPNERLEKNLFPAKDQTQGGGGINFNNYDKIPVEMSGEDCPEPIEGFPLEVFGDALATNLQRCHYTKPTPVQKYALPVGLAGRDMMACAQTGSGKTGGFIFPVLVALCRDGAAQIAEDNGRGSRRSRAQPNALVLAPTRELVSQIFDEAQKFCYLTGVRPVVCYGGAETRGQLQELERGCDLLVATPGRLVDFLERGRVTLAACKFLVLDEADRMLDMGFEPQIRRIVEQEDMPQTGQRQTFMFSATFPREMQMMAGDFLNDYVFLTVGRVGAACKDVTQSFQFVDGRDKPEALMRYLSNVDQHGLTLVFVETKRDADFLEDVLCREGFPASSIHGDKTQRDREMALRDFKSGRTPILVGTDVAARGLDIPNVLHVINFDLPRQISDYVHRIGRTGRAGNTGFAMSFLCDKNRNIVRELIDLLVENGQDVPSWMENMCAYSGGFGGGGRRGGGGGGGYGGKDARQGMTKRMGNAAHGGGGFGGGGGSRGPPARDNSAW</sequence>
<dbReference type="FunFam" id="3.40.50.300:FF:000397">
    <property type="entry name" value="Probable ATP-dependent RNA helicase DDX4"/>
    <property type="match status" value="1"/>
</dbReference>
<dbReference type="Pfam" id="PF00271">
    <property type="entry name" value="Helicase_C"/>
    <property type="match status" value="1"/>
</dbReference>
<evidence type="ECO:0000313" key="13">
    <source>
        <dbReference type="Proteomes" id="UP000789595"/>
    </source>
</evidence>
<evidence type="ECO:0000259" key="10">
    <source>
        <dbReference type="PROSITE" id="PS51192"/>
    </source>
</evidence>
<keyword evidence="5 8" id="KW-0067">ATP-binding</keyword>
<dbReference type="PANTHER" id="PTHR47958">
    <property type="entry name" value="ATP-DEPENDENT RNA HELICASE DBP3"/>
    <property type="match status" value="1"/>
</dbReference>
<dbReference type="AlphaFoldDB" id="A0A8J2SZY8"/>
<evidence type="ECO:0000256" key="2">
    <source>
        <dbReference type="ARBA" id="ARBA00022741"/>
    </source>
</evidence>
<dbReference type="PROSITE" id="PS00039">
    <property type="entry name" value="DEAD_ATP_HELICASE"/>
    <property type="match status" value="1"/>
</dbReference>
<dbReference type="FunFam" id="3.40.50.300:FF:000008">
    <property type="entry name" value="ATP-dependent RNA helicase RhlB"/>
    <property type="match status" value="1"/>
</dbReference>
<evidence type="ECO:0000313" key="12">
    <source>
        <dbReference type="EMBL" id="CAH0376999.1"/>
    </source>
</evidence>
<feature type="domain" description="Helicase ATP-binding" evidence="10">
    <location>
        <begin position="219"/>
        <end position="409"/>
    </location>
</feature>
<dbReference type="GO" id="GO:0005524">
    <property type="term" value="F:ATP binding"/>
    <property type="evidence" value="ECO:0007669"/>
    <property type="project" value="UniProtKB-KW"/>
</dbReference>
<dbReference type="InterPro" id="IPR044763">
    <property type="entry name" value="Ded1/Dbp1_DEADc"/>
</dbReference>
<feature type="compositionally biased region" description="Basic and acidic residues" evidence="9">
    <location>
        <begin position="69"/>
        <end position="78"/>
    </location>
</feature>
<evidence type="ECO:0000256" key="5">
    <source>
        <dbReference type="ARBA" id="ARBA00022840"/>
    </source>
</evidence>
<dbReference type="EMBL" id="CAKKNE010000005">
    <property type="protein sequence ID" value="CAH0376999.1"/>
    <property type="molecule type" value="Genomic_DNA"/>
</dbReference>
<feature type="domain" description="Helicase C-terminal" evidence="11">
    <location>
        <begin position="436"/>
        <end position="581"/>
    </location>
</feature>
<name>A0A8J2SZY8_9STRA</name>
<gene>
    <name evidence="12" type="ORF">PECAL_5P15810</name>
</gene>
<accession>A0A8J2SZY8</accession>
<comment type="caution">
    <text evidence="12">The sequence shown here is derived from an EMBL/GenBank/DDBJ whole genome shotgun (WGS) entry which is preliminary data.</text>
</comment>
<evidence type="ECO:0000256" key="3">
    <source>
        <dbReference type="ARBA" id="ARBA00022801"/>
    </source>
</evidence>
<dbReference type="CDD" id="cd18787">
    <property type="entry name" value="SF2_C_DEAD"/>
    <property type="match status" value="1"/>
</dbReference>
<dbReference type="SUPFAM" id="SSF52540">
    <property type="entry name" value="P-loop containing nucleoside triphosphate hydrolases"/>
    <property type="match status" value="1"/>
</dbReference>
<dbReference type="EC" id="3.6.4.13" evidence="1"/>
<comment type="similarity">
    <text evidence="8">Belongs to the DEAD box helicase family.</text>
</comment>
<comment type="catalytic activity">
    <reaction evidence="7">
        <text>ATP + H2O = ADP + phosphate + H(+)</text>
        <dbReference type="Rhea" id="RHEA:13065"/>
        <dbReference type="ChEBI" id="CHEBI:15377"/>
        <dbReference type="ChEBI" id="CHEBI:15378"/>
        <dbReference type="ChEBI" id="CHEBI:30616"/>
        <dbReference type="ChEBI" id="CHEBI:43474"/>
        <dbReference type="ChEBI" id="CHEBI:456216"/>
        <dbReference type="EC" id="3.6.4.13"/>
    </reaction>
</comment>
<dbReference type="SMART" id="SM00490">
    <property type="entry name" value="HELICc"/>
    <property type="match status" value="1"/>
</dbReference>
<keyword evidence="4 8" id="KW-0347">Helicase</keyword>
<dbReference type="InterPro" id="IPR000629">
    <property type="entry name" value="RNA-helicase_DEAD-box_CS"/>
</dbReference>
<dbReference type="InterPro" id="IPR011545">
    <property type="entry name" value="DEAD/DEAH_box_helicase_dom"/>
</dbReference>
<organism evidence="12 13">
    <name type="scientific">Pelagomonas calceolata</name>
    <dbReference type="NCBI Taxonomy" id="35677"/>
    <lineage>
        <taxon>Eukaryota</taxon>
        <taxon>Sar</taxon>
        <taxon>Stramenopiles</taxon>
        <taxon>Ochrophyta</taxon>
        <taxon>Pelagophyceae</taxon>
        <taxon>Pelagomonadales</taxon>
        <taxon>Pelagomonadaceae</taxon>
        <taxon>Pelagomonas</taxon>
    </lineage>
</organism>
<keyword evidence="13" id="KW-1185">Reference proteome</keyword>
<dbReference type="GO" id="GO:0003723">
    <property type="term" value="F:RNA binding"/>
    <property type="evidence" value="ECO:0007669"/>
    <property type="project" value="UniProtKB-KW"/>
</dbReference>
<dbReference type="PROSITE" id="PS51192">
    <property type="entry name" value="HELICASE_ATP_BIND_1"/>
    <property type="match status" value="1"/>
</dbReference>
<keyword evidence="6" id="KW-0694">RNA-binding</keyword>
<keyword evidence="3 8" id="KW-0378">Hydrolase</keyword>
<feature type="region of interest" description="Disordered" evidence="9">
    <location>
        <begin position="121"/>
        <end position="140"/>
    </location>
</feature>
<dbReference type="Proteomes" id="UP000789595">
    <property type="component" value="Unassembled WGS sequence"/>
</dbReference>
<proteinExistence type="inferred from homology"/>
<dbReference type="SMART" id="SM00487">
    <property type="entry name" value="DEXDc"/>
    <property type="match status" value="1"/>
</dbReference>
<feature type="compositionally biased region" description="Gly residues" evidence="9">
    <location>
        <begin position="17"/>
        <end position="44"/>
    </location>
</feature>
<dbReference type="Gene3D" id="3.40.50.300">
    <property type="entry name" value="P-loop containing nucleotide triphosphate hydrolases"/>
    <property type="match status" value="2"/>
</dbReference>
<dbReference type="InterPro" id="IPR001650">
    <property type="entry name" value="Helicase_C-like"/>
</dbReference>
<feature type="region of interest" description="Disordered" evidence="9">
    <location>
        <begin position="1"/>
        <end position="95"/>
    </location>
</feature>
<evidence type="ECO:0000256" key="9">
    <source>
        <dbReference type="SAM" id="MobiDB-lite"/>
    </source>
</evidence>
<dbReference type="GO" id="GO:0016787">
    <property type="term" value="F:hydrolase activity"/>
    <property type="evidence" value="ECO:0007669"/>
    <property type="project" value="UniProtKB-KW"/>
</dbReference>
<feature type="compositionally biased region" description="Low complexity" evidence="9">
    <location>
        <begin position="45"/>
        <end position="58"/>
    </location>
</feature>
<evidence type="ECO:0000256" key="8">
    <source>
        <dbReference type="RuleBase" id="RU000492"/>
    </source>
</evidence>
<dbReference type="PROSITE" id="PS51194">
    <property type="entry name" value="HELICASE_CTER"/>
    <property type="match status" value="1"/>
</dbReference>
<keyword evidence="2 8" id="KW-0547">Nucleotide-binding</keyword>
<evidence type="ECO:0000259" key="11">
    <source>
        <dbReference type="PROSITE" id="PS51194"/>
    </source>
</evidence>
<evidence type="ECO:0000256" key="7">
    <source>
        <dbReference type="ARBA" id="ARBA00047984"/>
    </source>
</evidence>
<evidence type="ECO:0000256" key="1">
    <source>
        <dbReference type="ARBA" id="ARBA00012552"/>
    </source>
</evidence>
<dbReference type="Pfam" id="PF00270">
    <property type="entry name" value="DEAD"/>
    <property type="match status" value="1"/>
</dbReference>
<evidence type="ECO:0000256" key="6">
    <source>
        <dbReference type="ARBA" id="ARBA00022884"/>
    </source>
</evidence>
<feature type="region of interest" description="Disordered" evidence="9">
    <location>
        <begin position="595"/>
        <end position="641"/>
    </location>
</feature>
<feature type="compositionally biased region" description="Gly residues" evidence="9">
    <location>
        <begin position="618"/>
        <end position="631"/>
    </location>
</feature>
<reference evidence="12" key="1">
    <citation type="submission" date="2021-11" db="EMBL/GenBank/DDBJ databases">
        <authorList>
            <consortium name="Genoscope - CEA"/>
            <person name="William W."/>
        </authorList>
    </citation>
    <scope>NUCLEOTIDE SEQUENCE</scope>
</reference>
<dbReference type="OrthoDB" id="196131at2759"/>
<dbReference type="InterPro" id="IPR027417">
    <property type="entry name" value="P-loop_NTPase"/>
</dbReference>
<protein>
    <recommendedName>
        <fullName evidence="1">RNA helicase</fullName>
        <ecNumber evidence="1">3.6.4.13</ecNumber>
    </recommendedName>
</protein>
<dbReference type="CDD" id="cd17967">
    <property type="entry name" value="DEADc_DDX3_DDX4"/>
    <property type="match status" value="1"/>
</dbReference>
<dbReference type="InterPro" id="IPR014001">
    <property type="entry name" value="Helicase_ATP-bd"/>
</dbReference>
<dbReference type="GO" id="GO:0003724">
    <property type="term" value="F:RNA helicase activity"/>
    <property type="evidence" value="ECO:0007669"/>
    <property type="project" value="UniProtKB-EC"/>
</dbReference>